<evidence type="ECO:0008006" key="3">
    <source>
        <dbReference type="Google" id="ProtNLM"/>
    </source>
</evidence>
<accession>C0GCJ6</accession>
<dbReference type="EMBL" id="ACJM01000001">
    <property type="protein sequence ID" value="EEG78931.1"/>
    <property type="molecule type" value="Genomic_DNA"/>
</dbReference>
<dbReference type="PROSITE" id="PS51257">
    <property type="entry name" value="PROKAR_LIPOPROTEIN"/>
    <property type="match status" value="1"/>
</dbReference>
<evidence type="ECO:0000313" key="1">
    <source>
        <dbReference type="EMBL" id="EEG78931.1"/>
    </source>
</evidence>
<comment type="caution">
    <text evidence="1">The sequence shown here is derived from an EMBL/GenBank/DDBJ whole genome shotgun (WGS) entry which is preliminary data.</text>
</comment>
<organism evidence="1 2">
    <name type="scientific">Dethiobacter alkaliphilus AHT 1</name>
    <dbReference type="NCBI Taxonomy" id="555088"/>
    <lineage>
        <taxon>Bacteria</taxon>
        <taxon>Bacillati</taxon>
        <taxon>Bacillota</taxon>
        <taxon>Dethiobacteria</taxon>
        <taxon>Dethiobacterales</taxon>
        <taxon>Dethiobacteraceae</taxon>
        <taxon>Dethiobacter</taxon>
    </lineage>
</organism>
<reference evidence="1 2" key="1">
    <citation type="submission" date="2009-02" db="EMBL/GenBank/DDBJ databases">
        <title>Sequencing of the draft genome and assembly of Dethiobacter alkaliphilus AHT 1.</title>
        <authorList>
            <consortium name="US DOE Joint Genome Institute (JGI-PGF)"/>
            <person name="Lucas S."/>
            <person name="Copeland A."/>
            <person name="Lapidus A."/>
            <person name="Glavina del Rio T."/>
            <person name="Dalin E."/>
            <person name="Tice H."/>
            <person name="Bruce D."/>
            <person name="Goodwin L."/>
            <person name="Pitluck S."/>
            <person name="Larimer F."/>
            <person name="Land M.L."/>
            <person name="Hauser L."/>
            <person name="Muyzer G."/>
        </authorList>
    </citation>
    <scope>NUCLEOTIDE SEQUENCE [LARGE SCALE GENOMIC DNA]</scope>
    <source>
        <strain evidence="1 2">AHT 1</strain>
    </source>
</reference>
<dbReference type="Proteomes" id="UP000006443">
    <property type="component" value="Unassembled WGS sequence"/>
</dbReference>
<protein>
    <recommendedName>
        <fullName evidence="3">Lipoprotein</fullName>
    </recommendedName>
</protein>
<sequence>MRKQKAVLILLLVGMVLITGCAGDILNTVTAEQQKIFDNPSRIAERTDSYTYFVRSGSVRGDTADIAFETFYGMETWWILNSNGDQTVTVDAVLDITEGRFKLVLITEDNEVEEIIGQSQKGSAAITVPNGRNRIKAVGDNATGSINIKLSDYEDVSVTTN</sequence>
<keyword evidence="2" id="KW-1185">Reference proteome</keyword>
<proteinExistence type="predicted"/>
<evidence type="ECO:0000313" key="2">
    <source>
        <dbReference type="Proteomes" id="UP000006443"/>
    </source>
</evidence>
<dbReference type="eggNOG" id="ENOG5032Y27">
    <property type="taxonomic scope" value="Bacteria"/>
</dbReference>
<gene>
    <name evidence="1" type="ORF">DealDRAFT_0205</name>
</gene>
<dbReference type="AlphaFoldDB" id="C0GCJ6"/>
<name>C0GCJ6_DETAL</name>